<dbReference type="EMBL" id="CP089982">
    <property type="protein sequence ID" value="WXA92823.1"/>
    <property type="molecule type" value="Genomic_DNA"/>
</dbReference>
<dbReference type="Proteomes" id="UP001379533">
    <property type="component" value="Chromosome"/>
</dbReference>
<evidence type="ECO:0000313" key="2">
    <source>
        <dbReference type="EMBL" id="WXA92823.1"/>
    </source>
</evidence>
<sequence>MNHRSSLLGLACTLVLPLFAVAACSSSSSDSNDDVSADKAATDAASAICDALQKCSPVLIQVAYGDVATCKTRQKLGLQPALSANGTSLTPSSLAACARDLAGTTCEQLTSRNIPESCRTKPGKLADGAACGSDQQCQNRLCRKEATSTCGACSKLGAAGDSCKINEECDFGLGCANGKCRAFQAAGQSCDANQRCNPTLACKSGTCGTPAEAGQACTTVGLDSECYAAKGVACGLKSNCIQIQFAAPGQACGVVDENFVSCAGGGRCTAPTAKGTCVAPAADGSPCEDDVDGPGCVAPARCIGKVCKLDDPSACK</sequence>
<accession>A0ABZ2K268</accession>
<evidence type="ECO:0000256" key="1">
    <source>
        <dbReference type="SAM" id="SignalP"/>
    </source>
</evidence>
<gene>
    <name evidence="2" type="ORF">LZC95_41045</name>
</gene>
<feature type="chain" id="PRO_5045113187" description="Tryptophan synthase alpha chain" evidence="1">
    <location>
        <begin position="23"/>
        <end position="316"/>
    </location>
</feature>
<organism evidence="2 3">
    <name type="scientific">Pendulispora brunnea</name>
    <dbReference type="NCBI Taxonomy" id="2905690"/>
    <lineage>
        <taxon>Bacteria</taxon>
        <taxon>Pseudomonadati</taxon>
        <taxon>Myxococcota</taxon>
        <taxon>Myxococcia</taxon>
        <taxon>Myxococcales</taxon>
        <taxon>Sorangiineae</taxon>
        <taxon>Pendulisporaceae</taxon>
        <taxon>Pendulispora</taxon>
    </lineage>
</organism>
<evidence type="ECO:0000313" key="3">
    <source>
        <dbReference type="Proteomes" id="UP001379533"/>
    </source>
</evidence>
<evidence type="ECO:0008006" key="4">
    <source>
        <dbReference type="Google" id="ProtNLM"/>
    </source>
</evidence>
<keyword evidence="3" id="KW-1185">Reference proteome</keyword>
<dbReference type="PROSITE" id="PS51257">
    <property type="entry name" value="PROKAR_LIPOPROTEIN"/>
    <property type="match status" value="1"/>
</dbReference>
<name>A0ABZ2K268_9BACT</name>
<dbReference type="RefSeq" id="WP_394843423.1">
    <property type="nucleotide sequence ID" value="NZ_CP089982.1"/>
</dbReference>
<protein>
    <recommendedName>
        <fullName evidence="4">Tryptophan synthase alpha chain</fullName>
    </recommendedName>
</protein>
<proteinExistence type="predicted"/>
<feature type="signal peptide" evidence="1">
    <location>
        <begin position="1"/>
        <end position="22"/>
    </location>
</feature>
<reference evidence="2 3" key="1">
    <citation type="submission" date="2021-12" db="EMBL/GenBank/DDBJ databases">
        <title>Discovery of the Pendulisporaceae a myxobacterial family with distinct sporulation behavior and unique specialized metabolism.</title>
        <authorList>
            <person name="Garcia R."/>
            <person name="Popoff A."/>
            <person name="Bader C.D."/>
            <person name="Loehr J."/>
            <person name="Walesch S."/>
            <person name="Walt C."/>
            <person name="Boldt J."/>
            <person name="Bunk B."/>
            <person name="Haeckl F.J.F.P.J."/>
            <person name="Gunesch A.P."/>
            <person name="Birkelbach J."/>
            <person name="Nuebel U."/>
            <person name="Pietschmann T."/>
            <person name="Bach T."/>
            <person name="Mueller R."/>
        </authorList>
    </citation>
    <scope>NUCLEOTIDE SEQUENCE [LARGE SCALE GENOMIC DNA]</scope>
    <source>
        <strain evidence="2 3">MSr12523</strain>
    </source>
</reference>
<keyword evidence="1" id="KW-0732">Signal</keyword>